<sequence length="168" mass="17721">MSFGARAQSALSTPYEHGGAAEYFKTKNCSSQAFLANTLRRRGKPGRIRPREASTGSGRVVGGREGGGGEPWRRGEGASHGGGGKEVRQHPREGGRDRGGGGEASPERASHGGGAREVRQCEVRSAHEREDMIAASSAARGRGEEEEAGWEWGKQCLGRGDGEEESSS</sequence>
<keyword evidence="4" id="KW-1185">Reference proteome</keyword>
<feature type="compositionally biased region" description="Gly residues" evidence="1">
    <location>
        <begin position="59"/>
        <end position="70"/>
    </location>
</feature>
<proteinExistence type="predicted"/>
<reference evidence="2" key="2">
    <citation type="submission" date="2017-06" db="EMBL/GenBank/DDBJ databases">
        <title>WGS assembly of Brachypodium distachyon.</title>
        <authorList>
            <consortium name="The International Brachypodium Initiative"/>
            <person name="Lucas S."/>
            <person name="Harmon-Smith M."/>
            <person name="Lail K."/>
            <person name="Tice H."/>
            <person name="Grimwood J."/>
            <person name="Bruce D."/>
            <person name="Barry K."/>
            <person name="Shu S."/>
            <person name="Lindquist E."/>
            <person name="Wang M."/>
            <person name="Pitluck S."/>
            <person name="Vogel J.P."/>
            <person name="Garvin D.F."/>
            <person name="Mockler T.C."/>
            <person name="Schmutz J."/>
            <person name="Rokhsar D."/>
            <person name="Bevan M.W."/>
        </authorList>
    </citation>
    <scope>NUCLEOTIDE SEQUENCE</scope>
    <source>
        <strain evidence="2">Bd21</strain>
    </source>
</reference>
<reference evidence="3" key="3">
    <citation type="submission" date="2018-08" db="UniProtKB">
        <authorList>
            <consortium name="EnsemblPlants"/>
        </authorList>
    </citation>
    <scope>IDENTIFICATION</scope>
    <source>
        <strain evidence="3">cv. Bd21</strain>
    </source>
</reference>
<feature type="compositionally biased region" description="Basic and acidic residues" evidence="1">
    <location>
        <begin position="71"/>
        <end position="132"/>
    </location>
</feature>
<dbReference type="EnsemblPlants" id="PNT76755">
    <property type="protein sequence ID" value="PNT76755"/>
    <property type="gene ID" value="BRADI_1g52716v3"/>
</dbReference>
<organism evidence="2">
    <name type="scientific">Brachypodium distachyon</name>
    <name type="common">Purple false brome</name>
    <name type="synonym">Trachynia distachya</name>
    <dbReference type="NCBI Taxonomy" id="15368"/>
    <lineage>
        <taxon>Eukaryota</taxon>
        <taxon>Viridiplantae</taxon>
        <taxon>Streptophyta</taxon>
        <taxon>Embryophyta</taxon>
        <taxon>Tracheophyta</taxon>
        <taxon>Spermatophyta</taxon>
        <taxon>Magnoliopsida</taxon>
        <taxon>Liliopsida</taxon>
        <taxon>Poales</taxon>
        <taxon>Poaceae</taxon>
        <taxon>BOP clade</taxon>
        <taxon>Pooideae</taxon>
        <taxon>Stipodae</taxon>
        <taxon>Brachypodieae</taxon>
        <taxon>Brachypodium</taxon>
    </lineage>
</organism>
<dbReference type="AlphaFoldDB" id="A0A2K2DR53"/>
<evidence type="ECO:0000256" key="1">
    <source>
        <dbReference type="SAM" id="MobiDB-lite"/>
    </source>
</evidence>
<dbReference type="EMBL" id="CM000880">
    <property type="protein sequence ID" value="PNT76755.1"/>
    <property type="molecule type" value="Genomic_DNA"/>
</dbReference>
<gene>
    <name evidence="2" type="ORF">BRADI_1g52716v3</name>
</gene>
<dbReference type="Gramene" id="PNT76755">
    <property type="protein sequence ID" value="PNT76755"/>
    <property type="gene ID" value="BRADI_1g52716v3"/>
</dbReference>
<evidence type="ECO:0000313" key="3">
    <source>
        <dbReference type="EnsemblPlants" id="PNT76755"/>
    </source>
</evidence>
<reference evidence="2 3" key="1">
    <citation type="journal article" date="2010" name="Nature">
        <title>Genome sequencing and analysis of the model grass Brachypodium distachyon.</title>
        <authorList>
            <consortium name="International Brachypodium Initiative"/>
        </authorList>
    </citation>
    <scope>NUCLEOTIDE SEQUENCE [LARGE SCALE GENOMIC DNA]</scope>
    <source>
        <strain evidence="2 3">Bd21</strain>
    </source>
</reference>
<evidence type="ECO:0000313" key="4">
    <source>
        <dbReference type="Proteomes" id="UP000008810"/>
    </source>
</evidence>
<feature type="compositionally biased region" description="Basic residues" evidence="1">
    <location>
        <begin position="39"/>
        <end position="48"/>
    </location>
</feature>
<dbReference type="InParanoid" id="A0A2K2DR53"/>
<dbReference type="Proteomes" id="UP000008810">
    <property type="component" value="Chromosome 1"/>
</dbReference>
<evidence type="ECO:0000313" key="2">
    <source>
        <dbReference type="EMBL" id="PNT76755.1"/>
    </source>
</evidence>
<accession>A0A2K2DR53</accession>
<protein>
    <submittedName>
        <fullName evidence="2 3">Uncharacterized protein</fullName>
    </submittedName>
</protein>
<feature type="region of interest" description="Disordered" evidence="1">
    <location>
        <begin position="35"/>
        <end position="168"/>
    </location>
</feature>
<name>A0A2K2DR53_BRADI</name>